<dbReference type="GO" id="GO:0009055">
    <property type="term" value="F:electron transfer activity"/>
    <property type="evidence" value="ECO:0007669"/>
    <property type="project" value="InterPro"/>
</dbReference>
<comment type="function">
    <text evidence="10">Electron carrier protein. The oxidized form of the cytochrome c heme group can accept an electron from the heme group of the cytochrome c1 subunit of cytochrome reductase. Cytochrome c then transfers this electron to the cytochrome oxidase complex, the final protein carrier in the mitochondrial electron-transport chain.</text>
</comment>
<evidence type="ECO:0000313" key="13">
    <source>
        <dbReference type="EMBL" id="CUG93274.1"/>
    </source>
</evidence>
<dbReference type="InterPro" id="IPR002327">
    <property type="entry name" value="Cyt_c_1A/1B"/>
</dbReference>
<dbReference type="InterPro" id="IPR009056">
    <property type="entry name" value="Cyt_c-like_dom"/>
</dbReference>
<reference evidence="14" key="1">
    <citation type="submission" date="2015-09" db="EMBL/GenBank/DDBJ databases">
        <authorList>
            <consortium name="Pathogen Informatics"/>
        </authorList>
    </citation>
    <scope>NUCLEOTIDE SEQUENCE [LARGE SCALE GENOMIC DNA]</scope>
    <source>
        <strain evidence="14">Lake Konstanz</strain>
    </source>
</reference>
<evidence type="ECO:0000256" key="7">
    <source>
        <dbReference type="ARBA" id="ARBA00023004"/>
    </source>
</evidence>
<dbReference type="PRINTS" id="PR00604">
    <property type="entry name" value="CYTCHRMECIAB"/>
</dbReference>
<dbReference type="Pfam" id="PF00034">
    <property type="entry name" value="Cytochrom_C"/>
    <property type="match status" value="1"/>
</dbReference>
<keyword evidence="5 8" id="KW-0479">Metal-binding</keyword>
<evidence type="ECO:0000256" key="10">
    <source>
        <dbReference type="RuleBase" id="RU004427"/>
    </source>
</evidence>
<dbReference type="PROSITE" id="PS51007">
    <property type="entry name" value="CYTC"/>
    <property type="match status" value="1"/>
</dbReference>
<evidence type="ECO:0000256" key="5">
    <source>
        <dbReference type="ARBA" id="ARBA00022723"/>
    </source>
</evidence>
<evidence type="ECO:0000313" key="14">
    <source>
        <dbReference type="Proteomes" id="UP000051952"/>
    </source>
</evidence>
<evidence type="ECO:0000256" key="6">
    <source>
        <dbReference type="ARBA" id="ARBA00022982"/>
    </source>
</evidence>
<evidence type="ECO:0000256" key="1">
    <source>
        <dbReference type="ARBA" id="ARBA00004569"/>
    </source>
</evidence>
<dbReference type="FunFam" id="1.10.760.10:FF:000001">
    <property type="entry name" value="Cytochrome c iso-1"/>
    <property type="match status" value="1"/>
</dbReference>
<dbReference type="GO" id="GO:0020037">
    <property type="term" value="F:heme binding"/>
    <property type="evidence" value="ECO:0007669"/>
    <property type="project" value="InterPro"/>
</dbReference>
<dbReference type="PANTHER" id="PTHR11961">
    <property type="entry name" value="CYTOCHROME C"/>
    <property type="match status" value="1"/>
</dbReference>
<accession>A0A0S4JRR5</accession>
<sequence>MTKKDREPLPPGDAKKGEGIFKSRASQCHSGSKGAQHGVGPNLFGLVGRLSGTTEGYAFSKANIESNTIWTPEVLDVYLENPKKFMPGTKMSFAGMKKPQERADLIAYLETLKN</sequence>
<dbReference type="Proteomes" id="UP000051952">
    <property type="component" value="Unassembled WGS sequence"/>
</dbReference>
<name>A0A0S4JRR5_BODSA</name>
<dbReference type="AlphaFoldDB" id="A0A0S4JRR5"/>
<comment type="similarity">
    <text evidence="2 9">Belongs to the cytochrome c family.</text>
</comment>
<evidence type="ECO:0000256" key="2">
    <source>
        <dbReference type="ARBA" id="ARBA00006488"/>
    </source>
</evidence>
<dbReference type="GO" id="GO:0005758">
    <property type="term" value="C:mitochondrial intermembrane space"/>
    <property type="evidence" value="ECO:0007669"/>
    <property type="project" value="UniProtKB-SubCell"/>
</dbReference>
<keyword evidence="14" id="KW-1185">Reference proteome</keyword>
<keyword evidence="10" id="KW-0496">Mitochondrion</keyword>
<evidence type="ECO:0000256" key="8">
    <source>
        <dbReference type="PROSITE-ProRule" id="PRU00433"/>
    </source>
</evidence>
<dbReference type="Gene3D" id="1.10.760.10">
    <property type="entry name" value="Cytochrome c-like domain"/>
    <property type="match status" value="1"/>
</dbReference>
<proteinExistence type="inferred from homology"/>
<dbReference type="OMA" id="ARCKACH"/>
<keyword evidence="4 8" id="KW-0349">Heme</keyword>
<evidence type="ECO:0000256" key="9">
    <source>
        <dbReference type="RuleBase" id="RU004426"/>
    </source>
</evidence>
<evidence type="ECO:0000256" key="3">
    <source>
        <dbReference type="ARBA" id="ARBA00022448"/>
    </source>
</evidence>
<evidence type="ECO:0000256" key="11">
    <source>
        <dbReference type="SAM" id="MobiDB-lite"/>
    </source>
</evidence>
<keyword evidence="10" id="KW-0679">Respiratory chain</keyword>
<keyword evidence="7 8" id="KW-0408">Iron</keyword>
<dbReference type="InterPro" id="IPR036909">
    <property type="entry name" value="Cyt_c-like_dom_sf"/>
</dbReference>
<dbReference type="EMBL" id="CYKH01002135">
    <property type="protein sequence ID" value="CUG93274.1"/>
    <property type="molecule type" value="Genomic_DNA"/>
</dbReference>
<dbReference type="GO" id="GO:0046872">
    <property type="term" value="F:metal ion binding"/>
    <property type="evidence" value="ECO:0007669"/>
    <property type="project" value="UniProtKB-KW"/>
</dbReference>
<gene>
    <name evidence="13" type="ORF">BSAL_41710</name>
</gene>
<dbReference type="OrthoDB" id="283091at2759"/>
<keyword evidence="6 10" id="KW-0249">Electron transport</keyword>
<keyword evidence="3 10" id="KW-0813">Transport</keyword>
<evidence type="ECO:0000259" key="12">
    <source>
        <dbReference type="PROSITE" id="PS51007"/>
    </source>
</evidence>
<evidence type="ECO:0000256" key="4">
    <source>
        <dbReference type="ARBA" id="ARBA00022617"/>
    </source>
</evidence>
<comment type="subcellular location">
    <subcellularLocation>
        <location evidence="1">Mitochondrion intermembrane space</location>
    </subcellularLocation>
</comment>
<feature type="compositionally biased region" description="Basic and acidic residues" evidence="11">
    <location>
        <begin position="1"/>
        <end position="21"/>
    </location>
</feature>
<feature type="domain" description="Cytochrome c" evidence="12">
    <location>
        <begin position="12"/>
        <end position="113"/>
    </location>
</feature>
<comment type="PTM">
    <text evidence="10">Binds 1 heme group per subunit.</text>
</comment>
<dbReference type="VEuPathDB" id="TriTrypDB:BSAL_41710"/>
<organism evidence="13 14">
    <name type="scientific">Bodo saltans</name>
    <name type="common">Flagellated protozoan</name>
    <dbReference type="NCBI Taxonomy" id="75058"/>
    <lineage>
        <taxon>Eukaryota</taxon>
        <taxon>Discoba</taxon>
        <taxon>Euglenozoa</taxon>
        <taxon>Kinetoplastea</taxon>
        <taxon>Metakinetoplastina</taxon>
        <taxon>Eubodonida</taxon>
        <taxon>Bodonidae</taxon>
        <taxon>Bodo</taxon>
    </lineage>
</organism>
<feature type="region of interest" description="Disordered" evidence="11">
    <location>
        <begin position="1"/>
        <end position="40"/>
    </location>
</feature>
<dbReference type="SUPFAM" id="SSF46626">
    <property type="entry name" value="Cytochrome c"/>
    <property type="match status" value="1"/>
</dbReference>
<protein>
    <submittedName>
        <fullName evidence="13">Cytochrome c, putative</fullName>
    </submittedName>
</protein>